<keyword evidence="1" id="KW-0548">Nucleotidyltransferase</keyword>
<proteinExistence type="predicted"/>
<dbReference type="SUPFAM" id="SSF53448">
    <property type="entry name" value="Nucleotide-diphospho-sugar transferases"/>
    <property type="match status" value="1"/>
</dbReference>
<evidence type="ECO:0000313" key="2">
    <source>
        <dbReference type="Proteomes" id="UP000464657"/>
    </source>
</evidence>
<dbReference type="Pfam" id="PF09837">
    <property type="entry name" value="DUF2064"/>
    <property type="match status" value="1"/>
</dbReference>
<accession>A0A7L4ZJZ4</accession>
<dbReference type="RefSeq" id="WP_160129689.1">
    <property type="nucleotide sequence ID" value="NZ_CP019288.1"/>
</dbReference>
<dbReference type="KEGG" id="kan:IMCC3317_24110"/>
<keyword evidence="2" id="KW-1185">Reference proteome</keyword>
<evidence type="ECO:0000313" key="1">
    <source>
        <dbReference type="EMBL" id="QHI37033.1"/>
    </source>
</evidence>
<reference evidence="1 2" key="1">
    <citation type="journal article" date="2013" name="Int. J. Syst. Evol. Microbiol.">
        <title>Kordia antarctica sp. nov., isolated from Antarctic seawater.</title>
        <authorList>
            <person name="Baek K."/>
            <person name="Choi A."/>
            <person name="Kang I."/>
            <person name="Lee K."/>
            <person name="Cho J.C."/>
        </authorList>
    </citation>
    <scope>NUCLEOTIDE SEQUENCE [LARGE SCALE GENOMIC DNA]</scope>
    <source>
        <strain evidence="1 2">IMCC3317</strain>
    </source>
</reference>
<dbReference type="OrthoDB" id="9798250at2"/>
<name>A0A7L4ZJZ4_9FLAO</name>
<protein>
    <submittedName>
        <fullName evidence="1">2-phospho-L-lactate guanylyltransferase</fullName>
        <ecNumber evidence="1">2.7.7.68</ecNumber>
    </submittedName>
</protein>
<dbReference type="Gene3D" id="3.90.550.10">
    <property type="entry name" value="Spore Coat Polysaccharide Biosynthesis Protein SpsA, Chain A"/>
    <property type="match status" value="1"/>
</dbReference>
<dbReference type="GO" id="GO:0043814">
    <property type="term" value="F:phospholactate guanylyltransferase activity"/>
    <property type="evidence" value="ECO:0007669"/>
    <property type="project" value="UniProtKB-EC"/>
</dbReference>
<dbReference type="PANTHER" id="PTHR36529:SF1">
    <property type="entry name" value="GLYCOSYLTRANSFERASE"/>
    <property type="match status" value="1"/>
</dbReference>
<dbReference type="AlphaFoldDB" id="A0A7L4ZJZ4"/>
<dbReference type="InterPro" id="IPR029044">
    <property type="entry name" value="Nucleotide-diphossugar_trans"/>
</dbReference>
<gene>
    <name evidence="1" type="primary">cofC</name>
    <name evidence="1" type="ORF">IMCC3317_24110</name>
</gene>
<dbReference type="Proteomes" id="UP000464657">
    <property type="component" value="Chromosome"/>
</dbReference>
<dbReference type="PANTHER" id="PTHR36529">
    <property type="entry name" value="SLL1095 PROTEIN"/>
    <property type="match status" value="1"/>
</dbReference>
<dbReference type="EC" id="2.7.7.68" evidence="1"/>
<dbReference type="EMBL" id="CP019288">
    <property type="protein sequence ID" value="QHI37033.1"/>
    <property type="molecule type" value="Genomic_DNA"/>
</dbReference>
<keyword evidence="1" id="KW-0808">Transferase</keyword>
<organism evidence="1 2">
    <name type="scientific">Kordia antarctica</name>
    <dbReference type="NCBI Taxonomy" id="1218801"/>
    <lineage>
        <taxon>Bacteria</taxon>
        <taxon>Pseudomonadati</taxon>
        <taxon>Bacteroidota</taxon>
        <taxon>Flavobacteriia</taxon>
        <taxon>Flavobacteriales</taxon>
        <taxon>Flavobacteriaceae</taxon>
        <taxon>Kordia</taxon>
    </lineage>
</organism>
<dbReference type="InterPro" id="IPR018641">
    <property type="entry name" value="Trfase_1_rSAM/seldom-assoc"/>
</dbReference>
<sequence length="204" mass="23466">MRKNSTLLMTFTRNPELGKVKTRLAKGIGEKAALEVYIKLLEHTESVLRKIKTDKCIWYSVSVRENDLWSDKSYQKKKQIGTDLGERMLHAFQDAFQNNYEKVIIIGSDLFDLQPKHIEQAIEALDTNDVVIGPAQDGGYYLLGMKTLHEKAFVPKNWGTETVLADTLNDLDNQTIHLLETLNDIDHAEDLVPYETFKKYLHKK</sequence>
<dbReference type="NCBIfam" id="TIGR04282">
    <property type="entry name" value="glyco_like_cofC"/>
    <property type="match status" value="1"/>
</dbReference>